<reference evidence="4 5" key="1">
    <citation type="submission" date="2021-06" db="EMBL/GenBank/DDBJ databases">
        <title>Genome-based taxonomic framework of Microbacterium strains isolated from marine environment, the description of four new species and reclassification of four preexisting species.</title>
        <authorList>
            <person name="Lee S.D."/>
            <person name="Kim S.-M."/>
            <person name="Byeon Y.-S."/>
            <person name="Yang H.L."/>
            <person name="Kim I.S."/>
        </authorList>
    </citation>
    <scope>NUCLEOTIDE SEQUENCE [LARGE SCALE GENOMIC DNA]</scope>
    <source>
        <strain evidence="4 5">KACC 14465</strain>
    </source>
</reference>
<evidence type="ECO:0000256" key="1">
    <source>
        <dbReference type="ARBA" id="ARBA00023125"/>
    </source>
</evidence>
<evidence type="ECO:0000256" key="2">
    <source>
        <dbReference type="SAM" id="MobiDB-lite"/>
    </source>
</evidence>
<feature type="compositionally biased region" description="Basic and acidic residues" evidence="2">
    <location>
        <begin position="325"/>
        <end position="342"/>
    </location>
</feature>
<feature type="compositionally biased region" description="Basic and acidic residues" evidence="2">
    <location>
        <begin position="201"/>
        <end position="214"/>
    </location>
</feature>
<dbReference type="Pfam" id="PF00196">
    <property type="entry name" value="GerE"/>
    <property type="match status" value="1"/>
</dbReference>
<feature type="compositionally biased region" description="Basic and acidic residues" evidence="2">
    <location>
        <begin position="35"/>
        <end position="46"/>
    </location>
</feature>
<dbReference type="SUPFAM" id="SSF46894">
    <property type="entry name" value="C-terminal effector domain of the bipartite response regulators"/>
    <property type="match status" value="1"/>
</dbReference>
<sequence>MFMGFSFSRSLLLGYCGGQGRRGRRRADAAAAADHGGRGDRGEYGEARGQQQRDGQGPRGGEEADQGGAEEAAPIADHRDDGESPSGLAALGERADHDRPDQSGSCAREGPAQEGDEHGDRSIGQQTRRQHGRIADRGEAAGEADGVQRSERSTERVPGEPHHGHRGEEDAVDQGAGRRIRSEDPGRVHARPVGGGAFGQEGRRPQRAQGDEVPRSQGSGRVVSRVLLSGPVERGLVSLRRRQPAQPHPHEGGCRHEEARAAGDRESTVQARVQSGGEQQSAARGAERPAAVHAGDHRPTHRGLHRHRLGAERDVRRAAAQTEQSGREQQHGKRRGDARQHEGGAGTGQRRRQHPSVRPGEAAGGTHRQQGEPRHDEQHHAESCRTEVEARVERGEPGAPHGGHQAGQPVAEGDDAVAGAERVHGSRVRRGRLSPPTPVRARLTHSCCESTGTESGMSRTVPARHLRVTMHEGIAVTEEAPTRANSELTRRETEVAELVADGLSNREVAVSLHVSVRTVESHVGTILRKLGLRSRSGLARRLDSVVDGG</sequence>
<evidence type="ECO:0000259" key="3">
    <source>
        <dbReference type="PROSITE" id="PS50043"/>
    </source>
</evidence>
<dbReference type="PANTHER" id="PTHR43214">
    <property type="entry name" value="TWO-COMPONENT RESPONSE REGULATOR"/>
    <property type="match status" value="1"/>
</dbReference>
<feature type="compositionally biased region" description="Basic and acidic residues" evidence="2">
    <location>
        <begin position="369"/>
        <end position="396"/>
    </location>
</feature>
<feature type="compositionally biased region" description="Polar residues" evidence="2">
    <location>
        <begin position="268"/>
        <end position="282"/>
    </location>
</feature>
<organism evidence="4 5">
    <name type="scientific">Microbacterium luteolum</name>
    <name type="common">Aureobacterium luteolum</name>
    <dbReference type="NCBI Taxonomy" id="69367"/>
    <lineage>
        <taxon>Bacteria</taxon>
        <taxon>Bacillati</taxon>
        <taxon>Actinomycetota</taxon>
        <taxon>Actinomycetes</taxon>
        <taxon>Micrococcales</taxon>
        <taxon>Microbacteriaceae</taxon>
        <taxon>Microbacterium</taxon>
    </lineage>
</organism>
<keyword evidence="5" id="KW-1185">Reference proteome</keyword>
<dbReference type="InterPro" id="IPR016032">
    <property type="entry name" value="Sig_transdc_resp-reg_C-effctor"/>
</dbReference>
<dbReference type="CDD" id="cd06170">
    <property type="entry name" value="LuxR_C_like"/>
    <property type="match status" value="1"/>
</dbReference>
<dbReference type="InterPro" id="IPR039420">
    <property type="entry name" value="WalR-like"/>
</dbReference>
<dbReference type="PRINTS" id="PR00038">
    <property type="entry name" value="HTHLUXR"/>
</dbReference>
<feature type="region of interest" description="Disordered" evidence="2">
    <location>
        <begin position="18"/>
        <end position="441"/>
    </location>
</feature>
<dbReference type="SMART" id="SM00421">
    <property type="entry name" value="HTH_LUXR"/>
    <property type="match status" value="1"/>
</dbReference>
<dbReference type="PROSITE" id="PS50043">
    <property type="entry name" value="HTH_LUXR_2"/>
    <property type="match status" value="1"/>
</dbReference>
<feature type="compositionally biased region" description="Basic and acidic residues" evidence="2">
    <location>
        <begin position="248"/>
        <end position="267"/>
    </location>
</feature>
<keyword evidence="1" id="KW-0238">DNA-binding</keyword>
<dbReference type="InterPro" id="IPR036388">
    <property type="entry name" value="WH-like_DNA-bd_sf"/>
</dbReference>
<dbReference type="PANTHER" id="PTHR43214:SF43">
    <property type="entry name" value="TWO-COMPONENT RESPONSE REGULATOR"/>
    <property type="match status" value="1"/>
</dbReference>
<evidence type="ECO:0000313" key="4">
    <source>
        <dbReference type="EMBL" id="WDM45607.1"/>
    </source>
</evidence>
<protein>
    <submittedName>
        <fullName evidence="4">LuxR C-terminal-related transcriptional regulator</fullName>
    </submittedName>
</protein>
<feature type="compositionally biased region" description="Basic and acidic residues" evidence="2">
    <location>
        <begin position="133"/>
        <end position="169"/>
    </location>
</feature>
<feature type="domain" description="HTH luxR-type" evidence="3">
    <location>
        <begin position="481"/>
        <end position="546"/>
    </location>
</feature>
<accession>A0ABY7XW58</accession>
<dbReference type="EMBL" id="CP078075">
    <property type="protein sequence ID" value="WDM45607.1"/>
    <property type="molecule type" value="Genomic_DNA"/>
</dbReference>
<name>A0ABY7XW58_MICLT</name>
<dbReference type="Proteomes" id="UP001215097">
    <property type="component" value="Chromosome"/>
</dbReference>
<proteinExistence type="predicted"/>
<evidence type="ECO:0000313" key="5">
    <source>
        <dbReference type="Proteomes" id="UP001215097"/>
    </source>
</evidence>
<dbReference type="Gene3D" id="1.10.10.10">
    <property type="entry name" value="Winged helix-like DNA-binding domain superfamily/Winged helix DNA-binding domain"/>
    <property type="match status" value="1"/>
</dbReference>
<feature type="compositionally biased region" description="Basic residues" evidence="2">
    <location>
        <begin position="299"/>
        <end position="308"/>
    </location>
</feature>
<gene>
    <name evidence="4" type="ORF">KV395_13995</name>
</gene>
<dbReference type="InterPro" id="IPR000792">
    <property type="entry name" value="Tscrpt_reg_LuxR_C"/>
</dbReference>